<dbReference type="GO" id="GO:0005302">
    <property type="term" value="F:L-tyrosine transmembrane transporter activity"/>
    <property type="evidence" value="ECO:0007669"/>
    <property type="project" value="TreeGrafter"/>
</dbReference>
<name>A0A1G4JAV0_9SACH</name>
<feature type="transmembrane region" description="Helical" evidence="9">
    <location>
        <begin position="190"/>
        <end position="208"/>
    </location>
</feature>
<keyword evidence="3" id="KW-0813">Transport</keyword>
<accession>A0A1G4JAV0</accession>
<feature type="transmembrane region" description="Helical" evidence="9">
    <location>
        <begin position="120"/>
        <end position="139"/>
    </location>
</feature>
<evidence type="ECO:0000313" key="12">
    <source>
        <dbReference type="Proteomes" id="UP000191024"/>
    </source>
</evidence>
<evidence type="ECO:0000256" key="6">
    <source>
        <dbReference type="ARBA" id="ARBA00022970"/>
    </source>
</evidence>
<comment type="subcellular location">
    <subcellularLocation>
        <location evidence="1">Vacuole membrane</location>
        <topology evidence="1">Multi-pass membrane protein</topology>
    </subcellularLocation>
</comment>
<dbReference type="EMBL" id="LT598463">
    <property type="protein sequence ID" value="SCU87123.1"/>
    <property type="molecule type" value="Genomic_DNA"/>
</dbReference>
<keyword evidence="7 9" id="KW-1133">Transmembrane helix</keyword>
<evidence type="ECO:0000256" key="3">
    <source>
        <dbReference type="ARBA" id="ARBA00022448"/>
    </source>
</evidence>
<comment type="similarity">
    <text evidence="2">Belongs to the amino acid/polyamine transporter 2 family.</text>
</comment>
<dbReference type="GO" id="GO:0015194">
    <property type="term" value="F:L-serine transmembrane transporter activity"/>
    <property type="evidence" value="ECO:0007669"/>
    <property type="project" value="TreeGrafter"/>
</dbReference>
<feature type="transmembrane region" description="Helical" evidence="9">
    <location>
        <begin position="441"/>
        <end position="463"/>
    </location>
</feature>
<dbReference type="AlphaFoldDB" id="A0A1G4JAV0"/>
<dbReference type="GO" id="GO:0015189">
    <property type="term" value="F:L-lysine transmembrane transporter activity"/>
    <property type="evidence" value="ECO:0007669"/>
    <property type="project" value="TreeGrafter"/>
</dbReference>
<evidence type="ECO:0000256" key="2">
    <source>
        <dbReference type="ARBA" id="ARBA00008066"/>
    </source>
</evidence>
<evidence type="ECO:0000256" key="4">
    <source>
        <dbReference type="ARBA" id="ARBA00022554"/>
    </source>
</evidence>
<dbReference type="OrthoDB" id="438545at2759"/>
<feature type="transmembrane region" description="Helical" evidence="9">
    <location>
        <begin position="264"/>
        <end position="285"/>
    </location>
</feature>
<feature type="transmembrane region" description="Helical" evidence="9">
    <location>
        <begin position="151"/>
        <end position="170"/>
    </location>
</feature>
<dbReference type="InterPro" id="IPR013057">
    <property type="entry name" value="AA_transpt_TM"/>
</dbReference>
<feature type="domain" description="Amino acid transporter transmembrane" evidence="10">
    <location>
        <begin position="2"/>
        <end position="448"/>
    </location>
</feature>
<feature type="transmembrane region" description="Helical" evidence="9">
    <location>
        <begin position="74"/>
        <end position="100"/>
    </location>
</feature>
<dbReference type="GO" id="GO:0005313">
    <property type="term" value="F:L-glutamate transmembrane transporter activity"/>
    <property type="evidence" value="ECO:0007669"/>
    <property type="project" value="TreeGrafter"/>
</dbReference>
<dbReference type="Proteomes" id="UP000191024">
    <property type="component" value="Chromosome D"/>
</dbReference>
<feature type="transmembrane region" description="Helical" evidence="9">
    <location>
        <begin position="371"/>
        <end position="389"/>
    </location>
</feature>
<dbReference type="GO" id="GO:0000329">
    <property type="term" value="C:fungal-type vacuole membrane"/>
    <property type="evidence" value="ECO:0007669"/>
    <property type="project" value="TreeGrafter"/>
</dbReference>
<evidence type="ECO:0000256" key="9">
    <source>
        <dbReference type="SAM" id="Phobius"/>
    </source>
</evidence>
<keyword evidence="8 9" id="KW-0472">Membrane</keyword>
<evidence type="ECO:0000259" key="10">
    <source>
        <dbReference type="Pfam" id="PF01490"/>
    </source>
</evidence>
<protein>
    <submittedName>
        <fullName evidence="11">LAMI_0D04830g1_1</fullName>
    </submittedName>
</protein>
<dbReference type="STRING" id="1230905.A0A1G4JAV0"/>
<keyword evidence="12" id="KW-1185">Reference proteome</keyword>
<proteinExistence type="inferred from homology"/>
<keyword evidence="6" id="KW-0029">Amino-acid transport</keyword>
<gene>
    <name evidence="11" type="ORF">LAMI_0D04830G</name>
</gene>
<evidence type="ECO:0000256" key="5">
    <source>
        <dbReference type="ARBA" id="ARBA00022692"/>
    </source>
</evidence>
<keyword evidence="4" id="KW-0926">Vacuole</keyword>
<dbReference type="Pfam" id="PF01490">
    <property type="entry name" value="Aa_trans"/>
    <property type="match status" value="1"/>
</dbReference>
<organism evidence="11 12">
    <name type="scientific">Lachancea mirantina</name>
    <dbReference type="NCBI Taxonomy" id="1230905"/>
    <lineage>
        <taxon>Eukaryota</taxon>
        <taxon>Fungi</taxon>
        <taxon>Dikarya</taxon>
        <taxon>Ascomycota</taxon>
        <taxon>Saccharomycotina</taxon>
        <taxon>Saccharomycetes</taxon>
        <taxon>Saccharomycetales</taxon>
        <taxon>Saccharomycetaceae</taxon>
        <taxon>Lachancea</taxon>
    </lineage>
</organism>
<sequence length="465" mass="49524">MSSSSGSGVLTLLHTACGAGILAMPYAFKPYGLVAGFGMILFCGICSCGGLLLQSQVSKYAPPRHASFFALAQLTYPQLSVVFDLAIAIKCFGVGVSYMVVAGDVLPQIFSTFTHHPLLLNRNFHVTLVMACVVAPLCFMRRLNSLRYASMVAISAVAYLCVLVVVHFLVPSQELRDLKGDVTIWKPTGPFAQAMSCLPIYVFAYTCHHNMFSIINEQANPSLKNLRRISITAVTIALALYVVIGGAGYLTFGDHVVGNVITRYPQSAATTLGRIAIALLVILAFPLQCHPARASVNHILHFFETKTTDTTTVPVVDLNAPSTTTPVTAASPAGPHTDEFASLIPPTPTDELIEEGSPQQPTTVPLEGSRFLGITAAILVFSYLLAISVTSLARVLAVVGATGSTSISFILPGIFGYQLIGSEFKPGTAPFQVKLMNKLAFALACWGVCVLVTCLSATLFFGAKH</sequence>
<dbReference type="PANTHER" id="PTHR22950">
    <property type="entry name" value="AMINO ACID TRANSPORTER"/>
    <property type="match status" value="1"/>
</dbReference>
<dbReference type="GO" id="GO:0061459">
    <property type="term" value="F:L-arginine transmembrane transporter activity"/>
    <property type="evidence" value="ECO:0007669"/>
    <property type="project" value="TreeGrafter"/>
</dbReference>
<dbReference type="PANTHER" id="PTHR22950:SF678">
    <property type="entry name" value="VACUOLAR AMINO ACID TRANSPORTER 5-RELATED"/>
    <property type="match status" value="1"/>
</dbReference>
<evidence type="ECO:0000313" key="11">
    <source>
        <dbReference type="EMBL" id="SCU87123.1"/>
    </source>
</evidence>
<evidence type="ECO:0000256" key="1">
    <source>
        <dbReference type="ARBA" id="ARBA00004128"/>
    </source>
</evidence>
<evidence type="ECO:0000256" key="8">
    <source>
        <dbReference type="ARBA" id="ARBA00023136"/>
    </source>
</evidence>
<keyword evidence="5 9" id="KW-0812">Transmembrane</keyword>
<feature type="transmembrane region" description="Helical" evidence="9">
    <location>
        <begin position="395"/>
        <end position="420"/>
    </location>
</feature>
<feature type="transmembrane region" description="Helical" evidence="9">
    <location>
        <begin position="229"/>
        <end position="252"/>
    </location>
</feature>
<dbReference type="GO" id="GO:0005290">
    <property type="term" value="F:L-histidine transmembrane transporter activity"/>
    <property type="evidence" value="ECO:0007669"/>
    <property type="project" value="TreeGrafter"/>
</dbReference>
<feature type="transmembrane region" description="Helical" evidence="9">
    <location>
        <begin position="33"/>
        <end position="53"/>
    </location>
</feature>
<evidence type="ECO:0000256" key="7">
    <source>
        <dbReference type="ARBA" id="ARBA00022989"/>
    </source>
</evidence>
<reference evidence="11 12" key="1">
    <citation type="submission" date="2016-03" db="EMBL/GenBank/DDBJ databases">
        <authorList>
            <person name="Devillers H."/>
        </authorList>
    </citation>
    <scope>NUCLEOTIDE SEQUENCE [LARGE SCALE GENOMIC DNA]</scope>
    <source>
        <strain evidence="11">CBS 11717</strain>
    </source>
</reference>